<dbReference type="GO" id="GO:0042781">
    <property type="term" value="F:3'-tRNA processing endoribonuclease activity"/>
    <property type="evidence" value="ECO:0007669"/>
    <property type="project" value="TreeGrafter"/>
</dbReference>
<accession>A0A6J4IU47</accession>
<dbReference type="AlphaFoldDB" id="A0A6J4IU47"/>
<gene>
    <name evidence="2" type="ORF">AVDCRST_MAG20-2833</name>
</gene>
<dbReference type="SMART" id="SM00849">
    <property type="entry name" value="Lactamase_B"/>
    <property type="match status" value="1"/>
</dbReference>
<dbReference type="EMBL" id="CADCSY010000130">
    <property type="protein sequence ID" value="CAA9262005.1"/>
    <property type="molecule type" value="Genomic_DNA"/>
</dbReference>
<dbReference type="InterPro" id="IPR036866">
    <property type="entry name" value="RibonucZ/Hydroxyglut_hydro"/>
</dbReference>
<dbReference type="Pfam" id="PF12706">
    <property type="entry name" value="Lactamase_B_2"/>
    <property type="match status" value="1"/>
</dbReference>
<evidence type="ECO:0000259" key="1">
    <source>
        <dbReference type="SMART" id="SM00849"/>
    </source>
</evidence>
<dbReference type="SUPFAM" id="SSF56281">
    <property type="entry name" value="Metallo-hydrolase/oxidoreductase"/>
    <property type="match status" value="1"/>
</dbReference>
<dbReference type="Gene3D" id="3.60.15.10">
    <property type="entry name" value="Ribonuclease Z/Hydroxyacylglutathione hydrolase-like"/>
    <property type="match status" value="1"/>
</dbReference>
<evidence type="ECO:0000313" key="2">
    <source>
        <dbReference type="EMBL" id="CAA9262005.1"/>
    </source>
</evidence>
<dbReference type="InterPro" id="IPR001279">
    <property type="entry name" value="Metallo-B-lactamas"/>
</dbReference>
<dbReference type="CDD" id="cd07716">
    <property type="entry name" value="RNaseZ_short-form-like_MBL-fold"/>
    <property type="match status" value="1"/>
</dbReference>
<feature type="domain" description="Metallo-beta-lactamase" evidence="1">
    <location>
        <begin position="20"/>
        <end position="211"/>
    </location>
</feature>
<name>A0A6J4IU47_9ACTN</name>
<dbReference type="PANTHER" id="PTHR46018">
    <property type="entry name" value="ZINC PHOSPHODIESTERASE ELAC PROTEIN 1"/>
    <property type="match status" value="1"/>
</dbReference>
<proteinExistence type="predicted"/>
<sequence>MTLSVTVLGCSGSYPGPDEPCSGYLVRAGGTAVWLDAGFGTFANLQRHMDPAELDGVVLSHAHPDHWVDVLAFRTLVRWYRPRSGIPVLSPADVRALAVQINGDPAPPFDWRVVEDGSVEHIGALSFRFSRTDHQGETLAVRVDGDGASLGYTADTGAAWSLRALGPNLGLALCEATVEDRAPSPDLQHLTAAEAGADARAAGARHLVLTHLAPGMDPARSRAEATEAFGAPVDVAAIDDHHEVHP</sequence>
<reference evidence="2" key="1">
    <citation type="submission" date="2020-02" db="EMBL/GenBank/DDBJ databases">
        <authorList>
            <person name="Meier V. D."/>
        </authorList>
    </citation>
    <scope>NUCLEOTIDE SEQUENCE</scope>
    <source>
        <strain evidence="2">AVDCRST_MAG20</strain>
    </source>
</reference>
<organism evidence="2">
    <name type="scientific">uncultured Acidimicrobiales bacterium</name>
    <dbReference type="NCBI Taxonomy" id="310071"/>
    <lineage>
        <taxon>Bacteria</taxon>
        <taxon>Bacillati</taxon>
        <taxon>Actinomycetota</taxon>
        <taxon>Acidimicrobiia</taxon>
        <taxon>Acidimicrobiales</taxon>
        <taxon>environmental samples</taxon>
    </lineage>
</organism>
<dbReference type="PANTHER" id="PTHR46018:SF4">
    <property type="entry name" value="METALLO-HYDROLASE YHFI-RELATED"/>
    <property type="match status" value="1"/>
</dbReference>
<protein>
    <recommendedName>
        <fullName evidence="1">Metallo-beta-lactamase domain-containing protein</fullName>
    </recommendedName>
</protein>